<dbReference type="PANTHER" id="PTHR31900">
    <property type="entry name" value="F-BOX/RNI SUPERFAMILY PROTEIN-RELATED"/>
    <property type="match status" value="1"/>
</dbReference>
<dbReference type="CDD" id="cd22160">
    <property type="entry name" value="F-box_AtFBL13-like"/>
    <property type="match status" value="1"/>
</dbReference>
<feature type="domain" description="F-box" evidence="1">
    <location>
        <begin position="13"/>
        <end position="61"/>
    </location>
</feature>
<dbReference type="InterPro" id="IPR053781">
    <property type="entry name" value="F-box_AtFBL13-like"/>
</dbReference>
<sequence>MYFQGLGECIRGRDFISRLPDDILVQILSCLETKDAVKTCVLSSRRKNLWTFIYNLHFDDFNRKHYVERKVRKLTFIVDIEEIEWWVVRLPQSILTCNTLKELCILSDFVFDIPDSKMCFPSLKLFYIRITNPVDDLMQKLFRSCPVLEDLSIHGDLVRNEDALTFDIMVPTLKRLTIRLSMNFYYFEGVSEHKFVVTIKE</sequence>
<evidence type="ECO:0000313" key="3">
    <source>
        <dbReference type="Proteomes" id="UP001281410"/>
    </source>
</evidence>
<dbReference type="InterPro" id="IPR050232">
    <property type="entry name" value="FBL13/AtMIF1-like"/>
</dbReference>
<reference evidence="2" key="1">
    <citation type="journal article" date="2023" name="Plant J.">
        <title>Genome sequences and population genomics provide insights into the demographic history, inbreeding, and mutation load of two 'living fossil' tree species of Dipteronia.</title>
        <authorList>
            <person name="Feng Y."/>
            <person name="Comes H.P."/>
            <person name="Chen J."/>
            <person name="Zhu S."/>
            <person name="Lu R."/>
            <person name="Zhang X."/>
            <person name="Li P."/>
            <person name="Qiu J."/>
            <person name="Olsen K.M."/>
            <person name="Qiu Y."/>
        </authorList>
    </citation>
    <scope>NUCLEOTIDE SEQUENCE</scope>
    <source>
        <strain evidence="2">NBL</strain>
    </source>
</reference>
<dbReference type="PANTHER" id="PTHR31900:SF27">
    <property type="entry name" value="FBD DOMAIN-CONTAINING PROTEIN"/>
    <property type="match status" value="1"/>
</dbReference>
<dbReference type="InterPro" id="IPR036047">
    <property type="entry name" value="F-box-like_dom_sf"/>
</dbReference>
<keyword evidence="3" id="KW-1185">Reference proteome</keyword>
<dbReference type="SUPFAM" id="SSF52047">
    <property type="entry name" value="RNI-like"/>
    <property type="match status" value="1"/>
</dbReference>
<dbReference type="SMART" id="SM00256">
    <property type="entry name" value="FBOX"/>
    <property type="match status" value="1"/>
</dbReference>
<name>A0AAE0B0F7_9ROSI</name>
<dbReference type="Proteomes" id="UP001281410">
    <property type="component" value="Unassembled WGS sequence"/>
</dbReference>
<gene>
    <name evidence="2" type="ORF">Dsin_007369</name>
</gene>
<dbReference type="EMBL" id="JANJYJ010000002">
    <property type="protein sequence ID" value="KAK3227507.1"/>
    <property type="molecule type" value="Genomic_DNA"/>
</dbReference>
<dbReference type="Gene3D" id="1.20.1280.50">
    <property type="match status" value="1"/>
</dbReference>
<organism evidence="2 3">
    <name type="scientific">Dipteronia sinensis</name>
    <dbReference type="NCBI Taxonomy" id="43782"/>
    <lineage>
        <taxon>Eukaryota</taxon>
        <taxon>Viridiplantae</taxon>
        <taxon>Streptophyta</taxon>
        <taxon>Embryophyta</taxon>
        <taxon>Tracheophyta</taxon>
        <taxon>Spermatophyta</taxon>
        <taxon>Magnoliopsida</taxon>
        <taxon>eudicotyledons</taxon>
        <taxon>Gunneridae</taxon>
        <taxon>Pentapetalae</taxon>
        <taxon>rosids</taxon>
        <taxon>malvids</taxon>
        <taxon>Sapindales</taxon>
        <taxon>Sapindaceae</taxon>
        <taxon>Hippocastanoideae</taxon>
        <taxon>Acereae</taxon>
        <taxon>Dipteronia</taxon>
    </lineage>
</organism>
<dbReference type="Pfam" id="PF00646">
    <property type="entry name" value="F-box"/>
    <property type="match status" value="1"/>
</dbReference>
<dbReference type="InterPro" id="IPR055411">
    <property type="entry name" value="LRR_FXL15/At3g58940/PEG3-like"/>
</dbReference>
<accession>A0AAE0B0F7</accession>
<dbReference type="Pfam" id="PF24758">
    <property type="entry name" value="LRR_At5g56370"/>
    <property type="match status" value="1"/>
</dbReference>
<dbReference type="PROSITE" id="PS50181">
    <property type="entry name" value="FBOX"/>
    <property type="match status" value="1"/>
</dbReference>
<evidence type="ECO:0000259" key="1">
    <source>
        <dbReference type="PROSITE" id="PS50181"/>
    </source>
</evidence>
<evidence type="ECO:0000313" key="2">
    <source>
        <dbReference type="EMBL" id="KAK3227507.1"/>
    </source>
</evidence>
<dbReference type="InterPro" id="IPR001810">
    <property type="entry name" value="F-box_dom"/>
</dbReference>
<protein>
    <recommendedName>
        <fullName evidence="1">F-box domain-containing protein</fullName>
    </recommendedName>
</protein>
<dbReference type="SUPFAM" id="SSF81383">
    <property type="entry name" value="F-box domain"/>
    <property type="match status" value="1"/>
</dbReference>
<dbReference type="AlphaFoldDB" id="A0AAE0B0F7"/>
<proteinExistence type="predicted"/>
<comment type="caution">
    <text evidence="2">The sequence shown here is derived from an EMBL/GenBank/DDBJ whole genome shotgun (WGS) entry which is preliminary data.</text>
</comment>